<keyword evidence="3" id="KW-0808">Transferase</keyword>
<dbReference type="Pfam" id="PF13439">
    <property type="entry name" value="Glyco_transf_4"/>
    <property type="match status" value="1"/>
</dbReference>
<dbReference type="Gene3D" id="3.40.50.2000">
    <property type="entry name" value="Glycogen Phosphorylase B"/>
    <property type="match status" value="2"/>
</dbReference>
<feature type="domain" description="Glycosyltransferase subfamily 4-like N-terminal" evidence="2">
    <location>
        <begin position="445"/>
        <end position="613"/>
    </location>
</feature>
<dbReference type="GO" id="GO:0016757">
    <property type="term" value="F:glycosyltransferase activity"/>
    <property type="evidence" value="ECO:0007669"/>
    <property type="project" value="InterPro"/>
</dbReference>
<reference evidence="3 4" key="1">
    <citation type="submission" date="2019-11" db="EMBL/GenBank/DDBJ databases">
        <title>Comparative genomics of hydrocarbon-degrading Desulfosarcina strains.</title>
        <authorList>
            <person name="Watanabe M."/>
            <person name="Kojima H."/>
            <person name="Fukui M."/>
        </authorList>
    </citation>
    <scope>NUCLEOTIDE SEQUENCE [LARGE SCALE GENOMIC DNA]</scope>
    <source>
        <strain evidence="4">oXyS1</strain>
    </source>
</reference>
<dbReference type="InterPro" id="IPR028098">
    <property type="entry name" value="Glyco_trans_4-like_N"/>
</dbReference>
<dbReference type="PANTHER" id="PTHR45947">
    <property type="entry name" value="SULFOQUINOVOSYL TRANSFERASE SQD2"/>
    <property type="match status" value="1"/>
</dbReference>
<dbReference type="InterPro" id="IPR050194">
    <property type="entry name" value="Glycosyltransferase_grp1"/>
</dbReference>
<gene>
    <name evidence="3" type="ORF">DSCOOX_22360</name>
</gene>
<dbReference type="AlphaFoldDB" id="A0A5K8A994"/>
<dbReference type="InterPro" id="IPR016195">
    <property type="entry name" value="Pol/histidinol_Pase-like"/>
</dbReference>
<evidence type="ECO:0000313" key="3">
    <source>
        <dbReference type="EMBL" id="BBO89056.1"/>
    </source>
</evidence>
<dbReference type="EMBL" id="AP021879">
    <property type="protein sequence ID" value="BBO89056.1"/>
    <property type="molecule type" value="Genomic_DNA"/>
</dbReference>
<sequence length="813" mass="92174">MQIDLHVHSKHSKRPSQWILKKIGCPESFTEPLEIYELARRRGMTHVTISDHNSIDGALEIAHLPNTFVSEEVTTYFPDDGCKLHVLALDITEAQHREIQRLRQNIFDLTTYFYQEQIFNIIAHPLYAVNDRLTIDHFEQLLLLFRNFELNGARNNRENLSLKSILNQLTPADIERLADRYTLTPLFARPHQKRLFGGSDDHSALNVARTFTEFIDAPHEVTSLAAIRDCRVAVHGLAPTPQTMAHNLYGIAWQFFRRKFDLGRYTGKDPLVRFLDSSLSPEPAPEPGMLSKVYFFLSARKNKRLKHPLSDSLATLLRHETQRLILENPDLMADAGEDETIESREQRWFAFVNRLSNRVMVHFGNHLLDHLSGANVFNIFHTIGSAGGLYTLMAPYFVAFSQFTMGRDLGTQIADRFAGNAGQRNPAPGDDVHVAHFTDTFYEVNGVALTLQQQVHLAAATNRQYTLITCDDQDRFPEKGVVRFKPVGTYDLPEYEQQKIFYPPLLEILEYCHRQGFNHIHTATPGPIGLAALAISRFLRLPISGIYHTAIPQYVQILTGSGFMEELAWKFVLWYYDQMDLIYAPSRSTCDELVAKGINAEKIRVYPRGIDTVRFHPAKRNGFYSRWDGVSDTAKLLYVGRVSKEKNLHLLAEAFRPLVQRFSQITLTIVGDGPYLEEMKRETAGLPCIYTGRLEGEDLCEAYASSDIFVFPSTTDTFGNVVLEAQASGLPVIVTDQGGPAENILPEETGLVVQSDCADSLFDAMALLLTDSNRCHRMGRAARKYMESRSFETAFDKTWELFGMVNAQKQALA</sequence>
<evidence type="ECO:0000313" key="4">
    <source>
        <dbReference type="Proteomes" id="UP000422108"/>
    </source>
</evidence>
<proteinExistence type="predicted"/>
<evidence type="ECO:0000259" key="2">
    <source>
        <dbReference type="Pfam" id="PF13439"/>
    </source>
</evidence>
<dbReference type="Pfam" id="PF00534">
    <property type="entry name" value="Glycos_transf_1"/>
    <property type="match status" value="1"/>
</dbReference>
<dbReference type="CDD" id="cd07432">
    <property type="entry name" value="PHP_HisPPase"/>
    <property type="match status" value="1"/>
</dbReference>
<accession>A0A5K8A994</accession>
<dbReference type="Gene3D" id="3.20.20.140">
    <property type="entry name" value="Metal-dependent hydrolases"/>
    <property type="match status" value="1"/>
</dbReference>
<name>A0A5K8A994_9BACT</name>
<protein>
    <submittedName>
        <fullName evidence="3">Glycosyl transferase</fullName>
    </submittedName>
</protein>
<dbReference type="RefSeq" id="WP_155310293.1">
    <property type="nucleotide sequence ID" value="NZ_AP021879.1"/>
</dbReference>
<dbReference type="Proteomes" id="UP000422108">
    <property type="component" value="Chromosome"/>
</dbReference>
<keyword evidence="4" id="KW-1185">Reference proteome</keyword>
<dbReference type="CDD" id="cd03814">
    <property type="entry name" value="GT4-like"/>
    <property type="match status" value="1"/>
</dbReference>
<dbReference type="InterPro" id="IPR001296">
    <property type="entry name" value="Glyco_trans_1"/>
</dbReference>
<evidence type="ECO:0000259" key="1">
    <source>
        <dbReference type="Pfam" id="PF00534"/>
    </source>
</evidence>
<feature type="domain" description="Glycosyl transferase family 1" evidence="1">
    <location>
        <begin position="632"/>
        <end position="784"/>
    </location>
</feature>
<dbReference type="SUPFAM" id="SSF89550">
    <property type="entry name" value="PHP domain-like"/>
    <property type="match status" value="1"/>
</dbReference>
<organism evidence="3 4">
    <name type="scientific">Desulfosarcina ovata subsp. ovata</name>
    <dbReference type="NCBI Taxonomy" id="2752305"/>
    <lineage>
        <taxon>Bacteria</taxon>
        <taxon>Pseudomonadati</taxon>
        <taxon>Thermodesulfobacteriota</taxon>
        <taxon>Desulfobacteria</taxon>
        <taxon>Desulfobacterales</taxon>
        <taxon>Desulfosarcinaceae</taxon>
        <taxon>Desulfosarcina</taxon>
    </lineage>
</organism>
<dbReference type="SUPFAM" id="SSF53756">
    <property type="entry name" value="UDP-Glycosyltransferase/glycogen phosphorylase"/>
    <property type="match status" value="1"/>
</dbReference>
<dbReference type="PANTHER" id="PTHR45947:SF3">
    <property type="entry name" value="SULFOQUINOVOSYL TRANSFERASE SQD2"/>
    <property type="match status" value="1"/>
</dbReference>